<dbReference type="PANTHER" id="PTHR30061">
    <property type="entry name" value="MALTOSE-BINDING PERIPLASMIC PROTEIN"/>
    <property type="match status" value="1"/>
</dbReference>
<keyword evidence="3 4" id="KW-0732">Signal</keyword>
<feature type="chain" id="PRO_5045411613" evidence="4">
    <location>
        <begin position="22"/>
        <end position="426"/>
    </location>
</feature>
<dbReference type="Pfam" id="PF13416">
    <property type="entry name" value="SBP_bac_8"/>
    <property type="match status" value="1"/>
</dbReference>
<dbReference type="PROSITE" id="PS01037">
    <property type="entry name" value="SBP_BACTERIAL_1"/>
    <property type="match status" value="1"/>
</dbReference>
<gene>
    <name evidence="5" type="ORF">RFV38_12030</name>
</gene>
<name>A0ABU4WCF3_9FUSO</name>
<dbReference type="InterPro" id="IPR006059">
    <property type="entry name" value="SBP"/>
</dbReference>
<protein>
    <submittedName>
        <fullName evidence="5">ABC transporter substrate-binding protein</fullName>
    </submittedName>
</protein>
<evidence type="ECO:0000313" key="6">
    <source>
        <dbReference type="Proteomes" id="UP001279681"/>
    </source>
</evidence>
<evidence type="ECO:0000256" key="2">
    <source>
        <dbReference type="ARBA" id="ARBA00022448"/>
    </source>
</evidence>
<keyword evidence="2" id="KW-0813">Transport</keyword>
<evidence type="ECO:0000256" key="4">
    <source>
        <dbReference type="SAM" id="SignalP"/>
    </source>
</evidence>
<keyword evidence="6" id="KW-1185">Reference proteome</keyword>
<dbReference type="EMBL" id="JAVIKH010000024">
    <property type="protein sequence ID" value="MDX8337211.1"/>
    <property type="molecule type" value="Genomic_DNA"/>
</dbReference>
<evidence type="ECO:0000256" key="1">
    <source>
        <dbReference type="ARBA" id="ARBA00008520"/>
    </source>
</evidence>
<dbReference type="CDD" id="cd14748">
    <property type="entry name" value="PBP2_UgpB"/>
    <property type="match status" value="1"/>
</dbReference>
<dbReference type="PANTHER" id="PTHR30061:SF50">
    <property type="entry name" value="MALTOSE_MALTODEXTRIN-BINDING PERIPLASMIC PROTEIN"/>
    <property type="match status" value="1"/>
</dbReference>
<dbReference type="Proteomes" id="UP001279681">
    <property type="component" value="Unassembled WGS sequence"/>
</dbReference>
<dbReference type="SUPFAM" id="SSF53850">
    <property type="entry name" value="Periplasmic binding protein-like II"/>
    <property type="match status" value="1"/>
</dbReference>
<comment type="caution">
    <text evidence="5">The sequence shown here is derived from an EMBL/GenBank/DDBJ whole genome shotgun (WGS) entry which is preliminary data.</text>
</comment>
<proteinExistence type="inferred from homology"/>
<dbReference type="PROSITE" id="PS51257">
    <property type="entry name" value="PROKAR_LIPOPROTEIN"/>
    <property type="match status" value="1"/>
</dbReference>
<comment type="similarity">
    <text evidence="1">Belongs to the bacterial solute-binding protein 1 family.</text>
</comment>
<organism evidence="5 6">
    <name type="scientific">Candidatus Cetobacterium colombiensis</name>
    <dbReference type="NCBI Taxonomy" id="3073100"/>
    <lineage>
        <taxon>Bacteria</taxon>
        <taxon>Fusobacteriati</taxon>
        <taxon>Fusobacteriota</taxon>
        <taxon>Fusobacteriia</taxon>
        <taxon>Fusobacteriales</taxon>
        <taxon>Fusobacteriaceae</taxon>
        <taxon>Cetobacterium</taxon>
    </lineage>
</organism>
<accession>A0ABU4WCF3</accession>
<feature type="signal peptide" evidence="4">
    <location>
        <begin position="1"/>
        <end position="21"/>
    </location>
</feature>
<evidence type="ECO:0000313" key="5">
    <source>
        <dbReference type="EMBL" id="MDX8337211.1"/>
    </source>
</evidence>
<dbReference type="RefSeq" id="WP_320314564.1">
    <property type="nucleotide sequence ID" value="NZ_JAVIKH010000024.1"/>
</dbReference>
<evidence type="ECO:0000256" key="3">
    <source>
        <dbReference type="ARBA" id="ARBA00022729"/>
    </source>
</evidence>
<reference evidence="6" key="1">
    <citation type="submission" date="2023-07" db="EMBL/GenBank/DDBJ databases">
        <authorList>
            <person name="Colorado M.A."/>
            <person name="Villamil L.M."/>
            <person name="Melo J.F."/>
            <person name="Rodriguez J.A."/>
            <person name="Ruiz R.Y."/>
        </authorList>
    </citation>
    <scope>NUCLEOTIDE SEQUENCE [LARGE SCALE GENOMIC DNA]</scope>
    <source>
        <strain evidence="6">C33</strain>
    </source>
</reference>
<dbReference type="Gene3D" id="3.40.190.10">
    <property type="entry name" value="Periplasmic binding protein-like II"/>
    <property type="match status" value="1"/>
</dbReference>
<dbReference type="InterPro" id="IPR006061">
    <property type="entry name" value="SBP_1_CS"/>
</dbReference>
<sequence length="426" mass="47420">MSLKKSLLLGSLLILSLGACSKEEEKSSNSKEVEVSFWRPQADALEDGWYVQKVQEFNELNKGKVKVNMEVISRGNSFAYEDKVNTNAISNTLPDILSLDGPNVANYAHSNIIVPLNDNFKSEELEDFLPSIISQGTYKDKLYALGLSESSVVLFYNKSIMKDLGIDLESKVTPENPLTIEEVYDISKKAKENLGVYGINWINDKGEWMTYCFGQFWLSNGTNIVSPDGFKSEGYINSEEGIKAAKYIQSFVNDGLFNIDPLPTEFQLGKSAFMLGGTWNIKGFKDYKDLDWGITYFPTLGKNTSPSGSWALSISKDSKNQEQAAEFIKFITNKENSLSLAKTISMPASRKSALESIEEYENTQLKVIKNQLKNTAIPRPVTPAYTIVTAKFAQALNDIMIGADVENSLNKAAKDIDLNISKTLKK</sequence>